<organism evidence="1 2">
    <name type="scientific">Austropuccinia psidii MF-1</name>
    <dbReference type="NCBI Taxonomy" id="1389203"/>
    <lineage>
        <taxon>Eukaryota</taxon>
        <taxon>Fungi</taxon>
        <taxon>Dikarya</taxon>
        <taxon>Basidiomycota</taxon>
        <taxon>Pucciniomycotina</taxon>
        <taxon>Pucciniomycetes</taxon>
        <taxon>Pucciniales</taxon>
        <taxon>Sphaerophragmiaceae</taxon>
        <taxon>Austropuccinia</taxon>
    </lineage>
</organism>
<keyword evidence="2" id="KW-1185">Reference proteome</keyword>
<evidence type="ECO:0000313" key="2">
    <source>
        <dbReference type="Proteomes" id="UP000765509"/>
    </source>
</evidence>
<dbReference type="AlphaFoldDB" id="A0A9Q3PJ92"/>
<accession>A0A9Q3PJ92</accession>
<reference evidence="1" key="1">
    <citation type="submission" date="2021-03" db="EMBL/GenBank/DDBJ databases">
        <title>Draft genome sequence of rust myrtle Austropuccinia psidii MF-1, a brazilian biotype.</title>
        <authorList>
            <person name="Quecine M.C."/>
            <person name="Pachon D.M.R."/>
            <person name="Bonatelli M.L."/>
            <person name="Correr F.H."/>
            <person name="Franceschini L.M."/>
            <person name="Leite T.F."/>
            <person name="Margarido G.R.A."/>
            <person name="Almeida C.A."/>
            <person name="Ferrarezi J.A."/>
            <person name="Labate C.A."/>
        </authorList>
    </citation>
    <scope>NUCLEOTIDE SEQUENCE</scope>
    <source>
        <strain evidence="1">MF-1</strain>
    </source>
</reference>
<dbReference type="Proteomes" id="UP000765509">
    <property type="component" value="Unassembled WGS sequence"/>
</dbReference>
<gene>
    <name evidence="1" type="ORF">O181_102222</name>
</gene>
<evidence type="ECO:0000313" key="1">
    <source>
        <dbReference type="EMBL" id="MBW0562507.1"/>
    </source>
</evidence>
<name>A0A9Q3PJ92_9BASI</name>
<proteinExistence type="predicted"/>
<dbReference type="OrthoDB" id="3158924at2759"/>
<sequence length="117" mass="13718">MIIAQCGPNALKLELTGELINEHPAFLVSLIKPYSSSDKELVLLRDKPKLEILPLEEGEEKKIVKVLKEKRTRKKEEREYLVGYGNPNQEDEFLLEKNINNSYVLLKRFRNERRPKL</sequence>
<dbReference type="EMBL" id="AVOT02072664">
    <property type="protein sequence ID" value="MBW0562507.1"/>
    <property type="molecule type" value="Genomic_DNA"/>
</dbReference>
<protein>
    <submittedName>
        <fullName evidence="1">Uncharacterized protein</fullName>
    </submittedName>
</protein>
<comment type="caution">
    <text evidence="1">The sequence shown here is derived from an EMBL/GenBank/DDBJ whole genome shotgun (WGS) entry which is preliminary data.</text>
</comment>